<feature type="transmembrane region" description="Helical" evidence="1">
    <location>
        <begin position="119"/>
        <end position="138"/>
    </location>
</feature>
<keyword evidence="3" id="KW-1185">Reference proteome</keyword>
<feature type="transmembrane region" description="Helical" evidence="1">
    <location>
        <begin position="180"/>
        <end position="200"/>
    </location>
</feature>
<keyword evidence="1" id="KW-0812">Transmembrane</keyword>
<comment type="caution">
    <text evidence="2">The sequence shown here is derived from an EMBL/GenBank/DDBJ whole genome shotgun (WGS) entry which is preliminary data.</text>
</comment>
<evidence type="ECO:0000256" key="1">
    <source>
        <dbReference type="SAM" id="Phobius"/>
    </source>
</evidence>
<reference evidence="2" key="1">
    <citation type="submission" date="2023-10" db="EMBL/GenBank/DDBJ databases">
        <title>Genome assembly of Pristionchus species.</title>
        <authorList>
            <person name="Yoshida K."/>
            <person name="Sommer R.J."/>
        </authorList>
    </citation>
    <scope>NUCLEOTIDE SEQUENCE</scope>
    <source>
        <strain evidence="2">RS5133</strain>
    </source>
</reference>
<name>A0AAV5VVA0_9BILA</name>
<keyword evidence="1" id="KW-0472">Membrane</keyword>
<dbReference type="Proteomes" id="UP001432322">
    <property type="component" value="Unassembled WGS sequence"/>
</dbReference>
<feature type="non-terminal residue" evidence="2">
    <location>
        <position position="1"/>
    </location>
</feature>
<gene>
    <name evidence="2" type="ORF">PFISCL1PPCAC_14776</name>
</gene>
<feature type="transmembrane region" description="Helical" evidence="1">
    <location>
        <begin position="14"/>
        <end position="38"/>
    </location>
</feature>
<feature type="transmembrane region" description="Helical" evidence="1">
    <location>
        <begin position="50"/>
        <end position="69"/>
    </location>
</feature>
<dbReference type="AlphaFoldDB" id="A0AAV5VVA0"/>
<feature type="transmembrane region" description="Helical" evidence="1">
    <location>
        <begin position="75"/>
        <end position="98"/>
    </location>
</feature>
<evidence type="ECO:0000313" key="3">
    <source>
        <dbReference type="Proteomes" id="UP001432322"/>
    </source>
</evidence>
<evidence type="ECO:0000313" key="2">
    <source>
        <dbReference type="EMBL" id="GMT23479.1"/>
    </source>
</evidence>
<dbReference type="InterPro" id="IPR019425">
    <property type="entry name" value="7TM_GPCR_serpentine_rcpt_Srt"/>
</dbReference>
<organism evidence="2 3">
    <name type="scientific">Pristionchus fissidentatus</name>
    <dbReference type="NCBI Taxonomy" id="1538716"/>
    <lineage>
        <taxon>Eukaryota</taxon>
        <taxon>Metazoa</taxon>
        <taxon>Ecdysozoa</taxon>
        <taxon>Nematoda</taxon>
        <taxon>Chromadorea</taxon>
        <taxon>Rhabditida</taxon>
        <taxon>Rhabditina</taxon>
        <taxon>Diplogasteromorpha</taxon>
        <taxon>Diplogasteroidea</taxon>
        <taxon>Neodiplogasteridae</taxon>
        <taxon>Pristionchus</taxon>
    </lineage>
</organism>
<dbReference type="PANTHER" id="PTHR23021:SF11">
    <property type="entry name" value="SERPENTINE RECEPTOR, CLASS T"/>
    <property type="match status" value="1"/>
</dbReference>
<feature type="transmembrane region" description="Helical" evidence="1">
    <location>
        <begin position="246"/>
        <end position="268"/>
    </location>
</feature>
<evidence type="ECO:0008006" key="4">
    <source>
        <dbReference type="Google" id="ProtNLM"/>
    </source>
</evidence>
<dbReference type="EMBL" id="BTSY01000004">
    <property type="protein sequence ID" value="GMT23479.1"/>
    <property type="molecule type" value="Genomic_DNA"/>
</dbReference>
<dbReference type="PANTHER" id="PTHR23021">
    <property type="entry name" value="SERPENTINE RECEPTOR, CLASS T"/>
    <property type="match status" value="1"/>
</dbReference>
<accession>A0AAV5VVA0</accession>
<sequence>RPAKGLRFNTRNPAVGALLIVVGIVMQIIYPIFYYVVISKGLIKYSSYKFYSMLIDPFPGIFLIFDIEYCDEPQMIYIMGCGINGIWVGFTTSSVLVLANRALEMFSFKYMRMFFRGALPYLWILVSFGIGIWGFFAFRPVIFNAQVKYIWDICKAISWIWDPQIPDDGYDFLSYPAPKLSVNNIVTCSSISLIYCLIIAGNCTQRESLTSQQIEVLTQSAIISLFSFVTSSLYILMQYIPVPSFLITVAFLCYVGSSIAPGIVFILFNRDVRETAITVFMYPFK</sequence>
<protein>
    <recommendedName>
        <fullName evidence="4">G protein-coupled receptor</fullName>
    </recommendedName>
</protein>
<keyword evidence="1" id="KW-1133">Transmembrane helix</keyword>
<feature type="non-terminal residue" evidence="2">
    <location>
        <position position="285"/>
    </location>
</feature>
<dbReference type="Pfam" id="PF10321">
    <property type="entry name" value="7TM_GPCR_Srt"/>
    <property type="match status" value="1"/>
</dbReference>
<feature type="transmembrane region" description="Helical" evidence="1">
    <location>
        <begin position="221"/>
        <end position="240"/>
    </location>
</feature>
<proteinExistence type="predicted"/>